<sequence>MMHHDLLGEITTAGDQDQHDAVFTYENREIEITIIPDGESLDEVVEFAAKVVSQLAELDQTSKTIIVRDMRATYNGGWNEYDEAQEDGTFITVSNPELSETEFEAKFTLNGINITGLESIDLFYDDSNLF</sequence>
<evidence type="ECO:0000313" key="2">
    <source>
        <dbReference type="EMBL" id="PQO28042.1"/>
    </source>
</evidence>
<protein>
    <recommendedName>
        <fullName evidence="1">DUF2262 domain-containing protein</fullName>
    </recommendedName>
</protein>
<dbReference type="Proteomes" id="UP000240009">
    <property type="component" value="Unassembled WGS sequence"/>
</dbReference>
<name>A0A2S8F7B3_9BACT</name>
<gene>
    <name evidence="2" type="ORF">C5Y96_16850</name>
</gene>
<comment type="caution">
    <text evidence="2">The sequence shown here is derived from an EMBL/GenBank/DDBJ whole genome shotgun (WGS) entry which is preliminary data.</text>
</comment>
<organism evidence="2 3">
    <name type="scientific">Blastopirellula marina</name>
    <dbReference type="NCBI Taxonomy" id="124"/>
    <lineage>
        <taxon>Bacteria</taxon>
        <taxon>Pseudomonadati</taxon>
        <taxon>Planctomycetota</taxon>
        <taxon>Planctomycetia</taxon>
        <taxon>Pirellulales</taxon>
        <taxon>Pirellulaceae</taxon>
        <taxon>Blastopirellula</taxon>
    </lineage>
</organism>
<accession>A0A2S8F7B3</accession>
<reference evidence="2 3" key="1">
    <citation type="submission" date="2018-02" db="EMBL/GenBank/DDBJ databases">
        <title>Comparative genomes isolates from brazilian mangrove.</title>
        <authorList>
            <person name="Araujo J.E."/>
            <person name="Taketani R.G."/>
            <person name="Silva M.C.P."/>
            <person name="Loureco M.V."/>
            <person name="Andreote F.D."/>
        </authorList>
    </citation>
    <scope>NUCLEOTIDE SEQUENCE [LARGE SCALE GENOMIC DNA]</scope>
    <source>
        <strain evidence="2 3">HEX-2 MGV</strain>
    </source>
</reference>
<evidence type="ECO:0000313" key="3">
    <source>
        <dbReference type="Proteomes" id="UP000240009"/>
    </source>
</evidence>
<dbReference type="EMBL" id="PUIA01000051">
    <property type="protein sequence ID" value="PQO28042.1"/>
    <property type="molecule type" value="Genomic_DNA"/>
</dbReference>
<dbReference type="AlphaFoldDB" id="A0A2S8F7B3"/>
<feature type="domain" description="DUF2262" evidence="1">
    <location>
        <begin position="5"/>
        <end position="130"/>
    </location>
</feature>
<proteinExistence type="predicted"/>
<dbReference type="OrthoDB" id="1151029at2"/>
<dbReference type="Pfam" id="PF10020">
    <property type="entry name" value="DUF2262"/>
    <property type="match status" value="1"/>
</dbReference>
<evidence type="ECO:0000259" key="1">
    <source>
        <dbReference type="Pfam" id="PF10020"/>
    </source>
</evidence>
<dbReference type="InterPro" id="IPR019260">
    <property type="entry name" value="DUF2262"/>
</dbReference>
<dbReference type="RefSeq" id="WP_105355684.1">
    <property type="nucleotide sequence ID" value="NZ_PUIA01000051.1"/>
</dbReference>